<feature type="transmembrane region" description="Helical" evidence="6">
    <location>
        <begin position="245"/>
        <end position="262"/>
    </location>
</feature>
<evidence type="ECO:0000256" key="3">
    <source>
        <dbReference type="ARBA" id="ARBA00022692"/>
    </source>
</evidence>
<dbReference type="InterPro" id="IPR037185">
    <property type="entry name" value="EmrE-like"/>
</dbReference>
<evidence type="ECO:0000256" key="4">
    <source>
        <dbReference type="ARBA" id="ARBA00022989"/>
    </source>
</evidence>
<evidence type="ECO:0000313" key="8">
    <source>
        <dbReference type="EMBL" id="QJR09733.1"/>
    </source>
</evidence>
<feature type="transmembrane region" description="Helical" evidence="6">
    <location>
        <begin position="182"/>
        <end position="200"/>
    </location>
</feature>
<proteinExistence type="inferred from homology"/>
<dbReference type="SUPFAM" id="SSF103481">
    <property type="entry name" value="Multidrug resistance efflux transporter EmrE"/>
    <property type="match status" value="2"/>
</dbReference>
<dbReference type="PANTHER" id="PTHR32322">
    <property type="entry name" value="INNER MEMBRANE TRANSPORTER"/>
    <property type="match status" value="1"/>
</dbReference>
<protein>
    <recommendedName>
        <fullName evidence="7">EamA domain-containing protein</fullName>
    </recommendedName>
</protein>
<evidence type="ECO:0000259" key="7">
    <source>
        <dbReference type="Pfam" id="PF00892"/>
    </source>
</evidence>
<accession>A0A6M4GTT9</accession>
<feature type="transmembrane region" description="Helical" evidence="6">
    <location>
        <begin position="149"/>
        <end position="170"/>
    </location>
</feature>
<comment type="subcellular location">
    <subcellularLocation>
        <location evidence="1">Membrane</location>
        <topology evidence="1">Multi-pass membrane protein</topology>
    </subcellularLocation>
</comment>
<keyword evidence="4 6" id="KW-1133">Transmembrane helix</keyword>
<reference evidence="8 9" key="1">
    <citation type="submission" date="2020-04" db="EMBL/GenBank/DDBJ databases">
        <title>Usitatibacter rugosus gen. nov., sp. nov. and Usitatibacter palustris sp. nov., novel members of Usitatibacteraceae fam. nov. within the order Nitrosomonadales isolated from soil.</title>
        <authorList>
            <person name="Huber K.J."/>
            <person name="Neumann-Schaal M."/>
            <person name="Geppert A."/>
            <person name="Luckner M."/>
            <person name="Wanner G."/>
            <person name="Overmann J."/>
        </authorList>
    </citation>
    <scope>NUCLEOTIDE SEQUENCE [LARGE SCALE GENOMIC DNA]</scope>
    <source>
        <strain evidence="8 9">0125_3</strain>
    </source>
</reference>
<evidence type="ECO:0000256" key="2">
    <source>
        <dbReference type="ARBA" id="ARBA00007362"/>
    </source>
</evidence>
<gene>
    <name evidence="8" type="ORF">DSM104443_00783</name>
</gene>
<keyword evidence="5 6" id="KW-0472">Membrane</keyword>
<evidence type="ECO:0000313" key="9">
    <source>
        <dbReference type="Proteomes" id="UP000501534"/>
    </source>
</evidence>
<feature type="transmembrane region" description="Helical" evidence="6">
    <location>
        <begin position="268"/>
        <end position="286"/>
    </location>
</feature>
<evidence type="ECO:0000256" key="6">
    <source>
        <dbReference type="SAM" id="Phobius"/>
    </source>
</evidence>
<comment type="similarity">
    <text evidence="2">Belongs to the EamA transporter family.</text>
</comment>
<dbReference type="Proteomes" id="UP000501534">
    <property type="component" value="Chromosome"/>
</dbReference>
<feature type="domain" description="EamA" evidence="7">
    <location>
        <begin position="6"/>
        <end position="135"/>
    </location>
</feature>
<feature type="transmembrane region" description="Helical" evidence="6">
    <location>
        <begin position="212"/>
        <end position="233"/>
    </location>
</feature>
<dbReference type="Gene3D" id="1.10.3730.20">
    <property type="match status" value="1"/>
</dbReference>
<name>A0A6M4GTT9_9PROT</name>
<dbReference type="EMBL" id="CP053069">
    <property type="protein sequence ID" value="QJR09733.1"/>
    <property type="molecule type" value="Genomic_DNA"/>
</dbReference>
<dbReference type="RefSeq" id="WP_171089689.1">
    <property type="nucleotide sequence ID" value="NZ_CP053069.1"/>
</dbReference>
<feature type="transmembrane region" description="Helical" evidence="6">
    <location>
        <begin position="35"/>
        <end position="51"/>
    </location>
</feature>
<sequence length="289" mass="31193">MSNLQLFVGCVAIWGSTWLAITYQLGSVEPEASVTYRFLLASLLLFAYCAARRLPLRYPAREHLWMALFGILMFSVSYICVYYAEQRIVSGLVAVGYSASPLLGMLGQRAFFGTPMTRKMALGSVLGIAGITLVFWPEFAHFSQGANPVAGAIFTGLAVLLSTFGNMVAHRNHDAKIPVWQGMAWGMLYGSVFSAAWTLAAGKGFGFEATPAYVLSLLYLVVLGSILAFAGFLTLLGRIGPARSGYIGVMVPIVALVISAAFEDFRWHALTWVGIAVSVAGNVVILRRA</sequence>
<evidence type="ECO:0000256" key="1">
    <source>
        <dbReference type="ARBA" id="ARBA00004141"/>
    </source>
</evidence>
<dbReference type="Pfam" id="PF00892">
    <property type="entry name" value="EamA"/>
    <property type="match status" value="2"/>
</dbReference>
<keyword evidence="9" id="KW-1185">Reference proteome</keyword>
<feature type="domain" description="EamA" evidence="7">
    <location>
        <begin position="151"/>
        <end position="286"/>
    </location>
</feature>
<dbReference type="AlphaFoldDB" id="A0A6M4GTT9"/>
<dbReference type="PANTHER" id="PTHR32322:SF2">
    <property type="entry name" value="EAMA DOMAIN-CONTAINING PROTEIN"/>
    <property type="match status" value="1"/>
</dbReference>
<feature type="transmembrane region" description="Helical" evidence="6">
    <location>
        <begin position="120"/>
        <end position="137"/>
    </location>
</feature>
<dbReference type="KEGG" id="uru:DSM104443_00783"/>
<dbReference type="InterPro" id="IPR000620">
    <property type="entry name" value="EamA_dom"/>
</dbReference>
<dbReference type="InterPro" id="IPR050638">
    <property type="entry name" value="AA-Vitamin_Transporters"/>
</dbReference>
<keyword evidence="3 6" id="KW-0812">Transmembrane</keyword>
<feature type="transmembrane region" description="Helical" evidence="6">
    <location>
        <begin position="63"/>
        <end position="84"/>
    </location>
</feature>
<organism evidence="8 9">
    <name type="scientific">Usitatibacter rugosus</name>
    <dbReference type="NCBI Taxonomy" id="2732067"/>
    <lineage>
        <taxon>Bacteria</taxon>
        <taxon>Pseudomonadati</taxon>
        <taxon>Pseudomonadota</taxon>
        <taxon>Betaproteobacteria</taxon>
        <taxon>Nitrosomonadales</taxon>
        <taxon>Usitatibacteraceae</taxon>
        <taxon>Usitatibacter</taxon>
    </lineage>
</organism>
<feature type="transmembrane region" description="Helical" evidence="6">
    <location>
        <begin position="90"/>
        <end position="108"/>
    </location>
</feature>
<dbReference type="GO" id="GO:0016020">
    <property type="term" value="C:membrane"/>
    <property type="evidence" value="ECO:0007669"/>
    <property type="project" value="UniProtKB-SubCell"/>
</dbReference>
<evidence type="ECO:0000256" key="5">
    <source>
        <dbReference type="ARBA" id="ARBA00023136"/>
    </source>
</evidence>